<dbReference type="AlphaFoldDB" id="A0A1T4XU97"/>
<keyword evidence="1" id="KW-1133">Transmembrane helix</keyword>
<evidence type="ECO:0000313" key="3">
    <source>
        <dbReference type="Proteomes" id="UP000190042"/>
    </source>
</evidence>
<dbReference type="EMBL" id="FUYJ01000001">
    <property type="protein sequence ID" value="SKA92655.1"/>
    <property type="molecule type" value="Genomic_DNA"/>
</dbReference>
<name>A0A1T4XU97_9BACL</name>
<evidence type="ECO:0000256" key="1">
    <source>
        <dbReference type="SAM" id="Phobius"/>
    </source>
</evidence>
<reference evidence="3" key="1">
    <citation type="submission" date="2017-02" db="EMBL/GenBank/DDBJ databases">
        <authorList>
            <person name="Varghese N."/>
            <person name="Submissions S."/>
        </authorList>
    </citation>
    <scope>NUCLEOTIDE SEQUENCE [LARGE SCALE GENOMIC DNA]</scope>
    <source>
        <strain evidence="3">DSM 23966</strain>
    </source>
</reference>
<dbReference type="Proteomes" id="UP000190042">
    <property type="component" value="Unassembled WGS sequence"/>
</dbReference>
<feature type="transmembrane region" description="Helical" evidence="1">
    <location>
        <begin position="103"/>
        <end position="125"/>
    </location>
</feature>
<protein>
    <submittedName>
        <fullName evidence="2">Uncharacterized protein</fullName>
    </submittedName>
</protein>
<keyword evidence="3" id="KW-1185">Reference proteome</keyword>
<sequence length="161" mass="18783">MKNVFLAVSLRILLFVALAVMVFDFLRVEQLFIQMDRGLLDGFSVDISNWPGYMLLGILFFFIIANLLHFWRLRKQTNTDIRDFFTFEYDATDERAIDHTRKAVSYAFSGLLIYSFFVIGSFMFIPNYFLDHIWFPVFAVASIPISGLLIYAVSFTVLQRT</sequence>
<evidence type="ECO:0000313" key="2">
    <source>
        <dbReference type="EMBL" id="SKA92655.1"/>
    </source>
</evidence>
<feature type="transmembrane region" description="Helical" evidence="1">
    <location>
        <begin position="137"/>
        <end position="158"/>
    </location>
</feature>
<dbReference type="RefSeq" id="WP_078816981.1">
    <property type="nucleotide sequence ID" value="NZ_FUYJ01000001.1"/>
</dbReference>
<proteinExistence type="predicted"/>
<gene>
    <name evidence="2" type="ORF">SAMN04244570_1334</name>
</gene>
<accession>A0A1T4XU97</accession>
<keyword evidence="1" id="KW-0472">Membrane</keyword>
<feature type="transmembrane region" description="Helical" evidence="1">
    <location>
        <begin position="50"/>
        <end position="71"/>
    </location>
</feature>
<keyword evidence="1" id="KW-0812">Transmembrane</keyword>
<organism evidence="2 3">
    <name type="scientific">Sporosarcina newyorkensis</name>
    <dbReference type="NCBI Taxonomy" id="759851"/>
    <lineage>
        <taxon>Bacteria</taxon>
        <taxon>Bacillati</taxon>
        <taxon>Bacillota</taxon>
        <taxon>Bacilli</taxon>
        <taxon>Bacillales</taxon>
        <taxon>Caryophanaceae</taxon>
        <taxon>Sporosarcina</taxon>
    </lineage>
</organism>